<evidence type="ECO:0000313" key="2">
    <source>
        <dbReference type="Proteomes" id="UP000251923"/>
    </source>
</evidence>
<organism evidence="1 2">
    <name type="scientific">Aerococcus urinae</name>
    <dbReference type="NCBI Taxonomy" id="1376"/>
    <lineage>
        <taxon>Bacteria</taxon>
        <taxon>Bacillati</taxon>
        <taxon>Bacillota</taxon>
        <taxon>Bacilli</taxon>
        <taxon>Lactobacillales</taxon>
        <taxon>Aerococcaceae</taxon>
        <taxon>Aerococcus</taxon>
    </lineage>
</organism>
<dbReference type="SUPFAM" id="SSF47616">
    <property type="entry name" value="GST C-terminal domain-like"/>
    <property type="match status" value="1"/>
</dbReference>
<dbReference type="Gene3D" id="3.40.30.10">
    <property type="entry name" value="Glutaredoxin"/>
    <property type="match status" value="1"/>
</dbReference>
<dbReference type="InterPro" id="IPR004045">
    <property type="entry name" value="Glutathione_S-Trfase_N"/>
</dbReference>
<reference evidence="1 2" key="1">
    <citation type="submission" date="2018-04" db="EMBL/GenBank/DDBJ databases">
        <title>Aerococcus urinae genomes.</title>
        <authorList>
            <person name="Hilt E."/>
            <person name="Gilbert N.M."/>
            <person name="Thomas-White K."/>
            <person name="Putonti C."/>
            <person name="Lewis A.L."/>
            <person name="Visck K.L."/>
            <person name="Wolfe A.J."/>
        </authorList>
    </citation>
    <scope>NUCLEOTIDE SEQUENCE [LARGE SCALE GENOMIC DNA]</scope>
    <source>
        <strain evidence="1 2">UMB7480</strain>
    </source>
</reference>
<dbReference type="InterPro" id="IPR036282">
    <property type="entry name" value="Glutathione-S-Trfase_C_sf"/>
</dbReference>
<dbReference type="PANTHER" id="PTHR32419:SF6">
    <property type="entry name" value="GLUTATHIONE S-TRANSFERASE OMEGA-LIKE 1-RELATED"/>
    <property type="match status" value="1"/>
</dbReference>
<dbReference type="EMBL" id="QMHM01000006">
    <property type="protein sequence ID" value="RAV79960.1"/>
    <property type="molecule type" value="Genomic_DNA"/>
</dbReference>
<gene>
    <name evidence="1" type="ORF">DBT54_04580</name>
</gene>
<dbReference type="Proteomes" id="UP000251923">
    <property type="component" value="Unassembled WGS sequence"/>
</dbReference>
<dbReference type="Gene3D" id="1.20.1050.10">
    <property type="match status" value="1"/>
</dbReference>
<dbReference type="InterPro" id="IPR010987">
    <property type="entry name" value="Glutathione-S-Trfase_C-like"/>
</dbReference>
<dbReference type="Pfam" id="PF13410">
    <property type="entry name" value="GST_C_2"/>
    <property type="match status" value="1"/>
</dbReference>
<accession>A0A2I1L7X5</accession>
<protein>
    <submittedName>
        <fullName evidence="1">Glutathione-dependent reductase</fullName>
    </submittedName>
</protein>
<name>A0A2I1L7X5_9LACT</name>
<dbReference type="PROSITE" id="PS50405">
    <property type="entry name" value="GST_CTER"/>
    <property type="match status" value="1"/>
</dbReference>
<sequence length="294" mass="33707">MNSTKRRAFMTTVYAKDYDYPVESGRYQLVISQSCPFAQRTDIVRSLLGLEEIIGKSVTSPIKTDKIWDFSNQEGNKDAVLEVEYLSELYHNTDPDYEGPYSVPALVDLTTKKVVNQESLDIIKDFASRFKDLGTSQVEDLYPEDQRQAIDQCFDWVGADLIGAPAKAHKASDQAEYEQYADQFFDRLAEIDQVLADQDYLVGDHLTLADVVLYTPLVRFDTTYYTAFQVNKYRLSDFPHLWSHLQKLHQIPAFYQSTNFQAIKEGTYLGKNGRDSFGKEILPQGPVLDMWEVK</sequence>
<dbReference type="GO" id="GO:0005737">
    <property type="term" value="C:cytoplasm"/>
    <property type="evidence" value="ECO:0007669"/>
    <property type="project" value="TreeGrafter"/>
</dbReference>
<dbReference type="PANTHER" id="PTHR32419">
    <property type="entry name" value="GLUTATHIONYL-HYDROQUINONE REDUCTASE"/>
    <property type="match status" value="1"/>
</dbReference>
<dbReference type="AlphaFoldDB" id="A0A2I1L7X5"/>
<dbReference type="SUPFAM" id="SSF52833">
    <property type="entry name" value="Thioredoxin-like"/>
    <property type="match status" value="1"/>
</dbReference>
<evidence type="ECO:0000313" key="1">
    <source>
        <dbReference type="EMBL" id="RAV79960.1"/>
    </source>
</evidence>
<dbReference type="InterPro" id="IPR016639">
    <property type="entry name" value="GST_Omega/GSH"/>
</dbReference>
<comment type="caution">
    <text evidence="1">The sequence shown here is derived from an EMBL/GenBank/DDBJ whole genome shotgun (WGS) entry which is preliminary data.</text>
</comment>
<dbReference type="InterPro" id="IPR036249">
    <property type="entry name" value="Thioredoxin-like_sf"/>
</dbReference>
<dbReference type="Pfam" id="PF13409">
    <property type="entry name" value="GST_N_2"/>
    <property type="match status" value="1"/>
</dbReference>
<proteinExistence type="predicted"/>
<dbReference type="GO" id="GO:0004364">
    <property type="term" value="F:glutathione transferase activity"/>
    <property type="evidence" value="ECO:0007669"/>
    <property type="project" value="InterPro"/>
</dbReference>